<dbReference type="SUPFAM" id="SSF57196">
    <property type="entry name" value="EGF/Laminin"/>
    <property type="match status" value="1"/>
</dbReference>
<dbReference type="InterPro" id="IPR018097">
    <property type="entry name" value="EGF_Ca-bd_CS"/>
</dbReference>
<keyword evidence="12 18" id="KW-0472">Membrane</keyword>
<evidence type="ECO:0000256" key="4">
    <source>
        <dbReference type="ARBA" id="ARBA00022536"/>
    </source>
</evidence>
<dbReference type="GO" id="GO:0030246">
    <property type="term" value="F:carbohydrate binding"/>
    <property type="evidence" value="ECO:0007669"/>
    <property type="project" value="UniProtKB-KW"/>
</dbReference>
<dbReference type="Pfam" id="PF14670">
    <property type="entry name" value="FXa_inhibition"/>
    <property type="match status" value="1"/>
</dbReference>
<dbReference type="SMART" id="SM00034">
    <property type="entry name" value="CLECT"/>
    <property type="match status" value="1"/>
</dbReference>
<evidence type="ECO:0000256" key="7">
    <source>
        <dbReference type="ARBA" id="ARBA00022692"/>
    </source>
</evidence>
<evidence type="ECO:0000256" key="1">
    <source>
        <dbReference type="ARBA" id="ARBA00004479"/>
    </source>
</evidence>
<dbReference type="GeneID" id="103372901"/>
<keyword evidence="3" id="KW-0964">Secreted</keyword>
<dbReference type="InterPro" id="IPR000742">
    <property type="entry name" value="EGF"/>
</dbReference>
<keyword evidence="10" id="KW-0677">Repeat</keyword>
<dbReference type="Gene3D" id="3.10.100.10">
    <property type="entry name" value="Mannose-Binding Protein A, subunit A"/>
    <property type="match status" value="1"/>
</dbReference>
<dbReference type="InterPro" id="IPR026823">
    <property type="entry name" value="cEGF"/>
</dbReference>
<evidence type="ECO:0000256" key="16">
    <source>
        <dbReference type="PROSITE-ProRule" id="PRU00076"/>
    </source>
</evidence>
<dbReference type="GO" id="GO:0005576">
    <property type="term" value="C:extracellular region"/>
    <property type="evidence" value="ECO:0007669"/>
    <property type="project" value="UniProtKB-SubCell"/>
</dbReference>
<feature type="compositionally biased region" description="Polar residues" evidence="17">
    <location>
        <begin position="443"/>
        <end position="454"/>
    </location>
</feature>
<keyword evidence="14 23" id="KW-0675">Receptor</keyword>
<accession>A0A9Y4NP15</accession>
<feature type="domain" description="C-type lectin" evidence="21">
    <location>
        <begin position="35"/>
        <end position="170"/>
    </location>
</feature>
<keyword evidence="15" id="KW-0325">Glycoprotein</keyword>
<evidence type="ECO:0000259" key="21">
    <source>
        <dbReference type="PROSITE" id="PS50041"/>
    </source>
</evidence>
<dbReference type="PROSITE" id="PS01186">
    <property type="entry name" value="EGF_2"/>
    <property type="match status" value="1"/>
</dbReference>
<evidence type="ECO:0000256" key="14">
    <source>
        <dbReference type="ARBA" id="ARBA00023170"/>
    </source>
</evidence>
<dbReference type="Proteomes" id="UP000694891">
    <property type="component" value="Unplaced"/>
</dbReference>
<dbReference type="InterPro" id="IPR016186">
    <property type="entry name" value="C-type_lectin-like/link_sf"/>
</dbReference>
<dbReference type="FunFam" id="2.10.25.10:FF:000014">
    <property type="entry name" value="Latent-transforming growth factor beta-binding protein 3"/>
    <property type="match status" value="1"/>
</dbReference>
<dbReference type="GO" id="GO:0016020">
    <property type="term" value="C:membrane"/>
    <property type="evidence" value="ECO:0007669"/>
    <property type="project" value="UniProtKB-SubCell"/>
</dbReference>
<dbReference type="PROSITE" id="PS00010">
    <property type="entry name" value="ASX_HYDROXYL"/>
    <property type="match status" value="1"/>
</dbReference>
<evidence type="ECO:0000256" key="19">
    <source>
        <dbReference type="SAM" id="SignalP"/>
    </source>
</evidence>
<dbReference type="SMART" id="SM00181">
    <property type="entry name" value="EGF"/>
    <property type="match status" value="4"/>
</dbReference>
<evidence type="ECO:0000256" key="3">
    <source>
        <dbReference type="ARBA" id="ARBA00022525"/>
    </source>
</evidence>
<dbReference type="PROSITE" id="PS50026">
    <property type="entry name" value="EGF_3"/>
    <property type="match status" value="1"/>
</dbReference>
<keyword evidence="9" id="KW-0430">Lectin</keyword>
<dbReference type="SUPFAM" id="SSF56436">
    <property type="entry name" value="C-type lectin-like"/>
    <property type="match status" value="1"/>
</dbReference>
<dbReference type="CDD" id="cd00054">
    <property type="entry name" value="EGF_CA"/>
    <property type="match status" value="2"/>
</dbReference>
<evidence type="ECO:0000256" key="6">
    <source>
        <dbReference type="ARBA" id="ARBA00022583"/>
    </source>
</evidence>
<dbReference type="InterPro" id="IPR001881">
    <property type="entry name" value="EGF-like_Ca-bd_dom"/>
</dbReference>
<evidence type="ECO:0000256" key="5">
    <source>
        <dbReference type="ARBA" id="ARBA00022553"/>
    </source>
</evidence>
<keyword evidence="6" id="KW-0254">Endocytosis</keyword>
<evidence type="ECO:0000256" key="15">
    <source>
        <dbReference type="ARBA" id="ARBA00023180"/>
    </source>
</evidence>
<dbReference type="Gene3D" id="2.10.25.10">
    <property type="entry name" value="Laminin"/>
    <property type="match status" value="5"/>
</dbReference>
<dbReference type="PANTHER" id="PTHR14789:SF8">
    <property type="entry name" value="C-TYPE LECTIN DOMAIN FAMILY 14 MEMBER A PRECURSOR-RELATED"/>
    <property type="match status" value="1"/>
</dbReference>
<evidence type="ECO:0000256" key="18">
    <source>
        <dbReference type="SAM" id="Phobius"/>
    </source>
</evidence>
<feature type="chain" id="PRO_5041365889" evidence="19">
    <location>
        <begin position="22"/>
        <end position="581"/>
    </location>
</feature>
<evidence type="ECO:0000256" key="11">
    <source>
        <dbReference type="ARBA" id="ARBA00022989"/>
    </source>
</evidence>
<dbReference type="CTD" id="22918"/>
<evidence type="ECO:0000256" key="17">
    <source>
        <dbReference type="SAM" id="MobiDB-lite"/>
    </source>
</evidence>
<keyword evidence="22" id="KW-1185">Reference proteome</keyword>
<dbReference type="PROSITE" id="PS50041">
    <property type="entry name" value="C_TYPE_LECTIN_2"/>
    <property type="match status" value="1"/>
</dbReference>
<dbReference type="PANTHER" id="PTHR14789">
    <property type="entry name" value="CHONDROLECTIN VARIANT CHODLFDELTAE"/>
    <property type="match status" value="1"/>
</dbReference>
<dbReference type="PRINTS" id="PR00907">
    <property type="entry name" value="THRMBOMODULN"/>
</dbReference>
<reference evidence="23" key="1">
    <citation type="submission" date="2025-08" db="UniProtKB">
        <authorList>
            <consortium name="RefSeq"/>
        </authorList>
    </citation>
    <scope>IDENTIFICATION</scope>
</reference>
<dbReference type="RefSeq" id="XP_008300896.1">
    <property type="nucleotide sequence ID" value="XM_008302674.1"/>
</dbReference>
<dbReference type="Pfam" id="PF00059">
    <property type="entry name" value="Lectin_C"/>
    <property type="match status" value="1"/>
</dbReference>
<feature type="transmembrane region" description="Helical" evidence="18">
    <location>
        <begin position="520"/>
        <end position="542"/>
    </location>
</feature>
<keyword evidence="11 18" id="KW-1133">Transmembrane helix</keyword>
<dbReference type="GO" id="GO:0005509">
    <property type="term" value="F:calcium ion binding"/>
    <property type="evidence" value="ECO:0007669"/>
    <property type="project" value="InterPro"/>
</dbReference>
<dbReference type="AlphaFoldDB" id="A0A9Y4NP15"/>
<keyword evidence="13 16" id="KW-1015">Disulfide bond</keyword>
<dbReference type="InterPro" id="IPR001304">
    <property type="entry name" value="C-type_lectin-like"/>
</dbReference>
<comment type="caution">
    <text evidence="16">Lacks conserved residue(s) required for the propagation of feature annotation.</text>
</comment>
<keyword evidence="5" id="KW-0597">Phosphoprotein</keyword>
<name>A0A9Y4NP15_9TELE</name>
<dbReference type="PROSITE" id="PS01187">
    <property type="entry name" value="EGF_CA"/>
    <property type="match status" value="1"/>
</dbReference>
<sequence length="581" mass="64228">MSANVSMAIMLLIFLLQLISSFEGLSGAEHETLCNSNACFTLHMERASFEKAQQNCEDNGGNLMTVRDGHEEDVLHSLLSLLQGQHQERLLKVWIGLKLHREDCVLPDKILRGFKWVSGKEESNYANWKKEPVSTCTEERCVRVDYTFSGQNQMKWTAGPCKNSAFYACKFYFKGMCKPLALLGPGQITYTSPFSKEPQRSEMKSFPIGTYANIQCSNQQFHYSVCRNLDDTYSWTDPGPFCKAGKQNCEINNGGCEHVCHQDADDVRCSCKEGYDLEEDGLTCSIKDLCGPDTCEHQCVIGESGYSCRCPDGFKLNEDQRSCSDIDECQSQACGDHLCSNTHGSHTCVCKDGYQMVDGECSDVDECVQPRCEHSCLNSIGSFSCYCNEGFALSRDGHSCVDINECVSTRCSAEFTCINTAGSFKCTSTKGFHLESDGSTYSPHVTVPSATSPDDSADEETQENFTESLTGTTVELQHQSPHTDAPLPHLVNVTHRDEQSNSSLATSSAKTSNSRVIVCVLGSVIPLLVLVAVTLFIAIFRCSRTKKEAKKKTTADGYCWVSSGLDPRLEKLYESILTDDL</sequence>
<feature type="signal peptide" evidence="19">
    <location>
        <begin position="1"/>
        <end position="21"/>
    </location>
</feature>
<dbReference type="InterPro" id="IPR016187">
    <property type="entry name" value="CTDL_fold"/>
</dbReference>
<evidence type="ECO:0000256" key="8">
    <source>
        <dbReference type="ARBA" id="ARBA00022729"/>
    </source>
</evidence>
<evidence type="ECO:0000256" key="10">
    <source>
        <dbReference type="ARBA" id="ARBA00022737"/>
    </source>
</evidence>
<gene>
    <name evidence="23" type="primary">cd93</name>
</gene>
<dbReference type="InterPro" id="IPR009030">
    <property type="entry name" value="Growth_fac_rcpt_cys_sf"/>
</dbReference>
<feature type="region of interest" description="Disordered" evidence="17">
    <location>
        <begin position="443"/>
        <end position="465"/>
    </location>
</feature>
<evidence type="ECO:0000256" key="2">
    <source>
        <dbReference type="ARBA" id="ARBA00004613"/>
    </source>
</evidence>
<evidence type="ECO:0000313" key="22">
    <source>
        <dbReference type="Proteomes" id="UP000694891"/>
    </source>
</evidence>
<protein>
    <submittedName>
        <fullName evidence="23">Complement component C1q receptor</fullName>
    </submittedName>
</protein>
<keyword evidence="4 16" id="KW-0245">EGF-like domain</keyword>
<dbReference type="FunFam" id="2.10.25.10:FF:000009">
    <property type="entry name" value="Low-density lipoprotein receptor isoform 1"/>
    <property type="match status" value="1"/>
</dbReference>
<proteinExistence type="predicted"/>
<dbReference type="SMART" id="SM00179">
    <property type="entry name" value="EGF_CA"/>
    <property type="match status" value="4"/>
</dbReference>
<evidence type="ECO:0000313" key="23">
    <source>
        <dbReference type="RefSeq" id="XP_008300896.1"/>
    </source>
</evidence>
<evidence type="ECO:0000256" key="12">
    <source>
        <dbReference type="ARBA" id="ARBA00023136"/>
    </source>
</evidence>
<feature type="disulfide bond" evidence="16">
    <location>
        <begin position="329"/>
        <end position="339"/>
    </location>
</feature>
<evidence type="ECO:0000259" key="20">
    <source>
        <dbReference type="PROSITE" id="PS50026"/>
    </source>
</evidence>
<evidence type="ECO:0000256" key="13">
    <source>
        <dbReference type="ARBA" id="ARBA00023157"/>
    </source>
</evidence>
<evidence type="ECO:0000256" key="9">
    <source>
        <dbReference type="ARBA" id="ARBA00022734"/>
    </source>
</evidence>
<dbReference type="InterPro" id="IPR051505">
    <property type="entry name" value="C-type_lectin_domain"/>
</dbReference>
<keyword evidence="8 19" id="KW-0732">Signal</keyword>
<dbReference type="Pfam" id="PF12662">
    <property type="entry name" value="cEGF"/>
    <property type="match status" value="2"/>
</dbReference>
<feature type="domain" description="EGF-like" evidence="20">
    <location>
        <begin position="325"/>
        <end position="360"/>
    </location>
</feature>
<dbReference type="InterPro" id="IPR000152">
    <property type="entry name" value="EGF-type_Asp/Asn_hydroxyl_site"/>
</dbReference>
<dbReference type="GO" id="GO:0006897">
    <property type="term" value="P:endocytosis"/>
    <property type="evidence" value="ECO:0007669"/>
    <property type="project" value="UniProtKB-KW"/>
</dbReference>
<keyword evidence="7 18" id="KW-0812">Transmembrane</keyword>
<dbReference type="SUPFAM" id="SSF57184">
    <property type="entry name" value="Growth factor receptor domain"/>
    <property type="match status" value="1"/>
</dbReference>
<organism evidence="22 23">
    <name type="scientific">Stegastes partitus</name>
    <name type="common">bicolor damselfish</name>
    <dbReference type="NCBI Taxonomy" id="144197"/>
    <lineage>
        <taxon>Eukaryota</taxon>
        <taxon>Metazoa</taxon>
        <taxon>Chordata</taxon>
        <taxon>Craniata</taxon>
        <taxon>Vertebrata</taxon>
        <taxon>Euteleostomi</taxon>
        <taxon>Actinopterygii</taxon>
        <taxon>Neopterygii</taxon>
        <taxon>Teleostei</taxon>
        <taxon>Neoteleostei</taxon>
        <taxon>Acanthomorphata</taxon>
        <taxon>Ovalentaria</taxon>
        <taxon>Pomacentridae</taxon>
        <taxon>Stegastes</taxon>
    </lineage>
</organism>
<comment type="subcellular location">
    <subcellularLocation>
        <location evidence="1">Membrane</location>
        <topology evidence="1">Single-pass type I membrane protein</topology>
    </subcellularLocation>
    <subcellularLocation>
        <location evidence="2">Secreted</location>
    </subcellularLocation>
</comment>